<dbReference type="EMBL" id="KB467831">
    <property type="protein sequence ID" value="PCH33887.1"/>
    <property type="molecule type" value="Genomic_DNA"/>
</dbReference>
<dbReference type="GO" id="GO:0006364">
    <property type="term" value="P:rRNA processing"/>
    <property type="evidence" value="ECO:0007669"/>
    <property type="project" value="InterPro"/>
</dbReference>
<feature type="region of interest" description="Disordered" evidence="1">
    <location>
        <begin position="1"/>
        <end position="22"/>
    </location>
</feature>
<dbReference type="GO" id="GO:0034965">
    <property type="term" value="P:intronic box C/D snoRNA processing"/>
    <property type="evidence" value="ECO:0007669"/>
    <property type="project" value="TreeGrafter"/>
</dbReference>
<gene>
    <name evidence="2" type="ORF">WOLCODRAFT_112731</name>
</gene>
<reference evidence="2 3" key="1">
    <citation type="journal article" date="2012" name="Science">
        <title>The Paleozoic origin of enzymatic lignin decomposition reconstructed from 31 fungal genomes.</title>
        <authorList>
            <person name="Floudas D."/>
            <person name="Binder M."/>
            <person name="Riley R."/>
            <person name="Barry K."/>
            <person name="Blanchette R.A."/>
            <person name="Henrissat B."/>
            <person name="Martinez A.T."/>
            <person name="Otillar R."/>
            <person name="Spatafora J.W."/>
            <person name="Yadav J.S."/>
            <person name="Aerts A."/>
            <person name="Benoit I."/>
            <person name="Boyd A."/>
            <person name="Carlson A."/>
            <person name="Copeland A."/>
            <person name="Coutinho P.M."/>
            <person name="de Vries R.P."/>
            <person name="Ferreira P."/>
            <person name="Findley K."/>
            <person name="Foster B."/>
            <person name="Gaskell J."/>
            <person name="Glotzer D."/>
            <person name="Gorecki P."/>
            <person name="Heitman J."/>
            <person name="Hesse C."/>
            <person name="Hori C."/>
            <person name="Igarashi K."/>
            <person name="Jurgens J.A."/>
            <person name="Kallen N."/>
            <person name="Kersten P."/>
            <person name="Kohler A."/>
            <person name="Kuees U."/>
            <person name="Kumar T.K.A."/>
            <person name="Kuo A."/>
            <person name="LaButti K."/>
            <person name="Larrondo L.F."/>
            <person name="Lindquist E."/>
            <person name="Ling A."/>
            <person name="Lombard V."/>
            <person name="Lucas S."/>
            <person name="Lundell T."/>
            <person name="Martin R."/>
            <person name="McLaughlin D.J."/>
            <person name="Morgenstern I."/>
            <person name="Morin E."/>
            <person name="Murat C."/>
            <person name="Nagy L.G."/>
            <person name="Nolan M."/>
            <person name="Ohm R.A."/>
            <person name="Patyshakuliyeva A."/>
            <person name="Rokas A."/>
            <person name="Ruiz-Duenas F.J."/>
            <person name="Sabat G."/>
            <person name="Salamov A."/>
            <person name="Samejima M."/>
            <person name="Schmutz J."/>
            <person name="Slot J.C."/>
            <person name="St John F."/>
            <person name="Stenlid J."/>
            <person name="Sun H."/>
            <person name="Sun S."/>
            <person name="Syed K."/>
            <person name="Tsang A."/>
            <person name="Wiebenga A."/>
            <person name="Young D."/>
            <person name="Pisabarro A."/>
            <person name="Eastwood D.C."/>
            <person name="Martin F."/>
            <person name="Cullen D."/>
            <person name="Grigoriev I.V."/>
            <person name="Hibbett D.S."/>
        </authorList>
    </citation>
    <scope>NUCLEOTIDE SEQUENCE [LARGE SCALE GENOMIC DNA]</scope>
    <source>
        <strain evidence="2 3">MD-104</strain>
    </source>
</reference>
<evidence type="ECO:0000256" key="1">
    <source>
        <dbReference type="SAM" id="MobiDB-lite"/>
    </source>
</evidence>
<protein>
    <submittedName>
        <fullName evidence="2">Uncharacterized protein</fullName>
    </submittedName>
</protein>
<sequence>MSDKIARIHTNPSNRAKPKDTADRKVVYRSVLDNPFRVQWPPVSANLQNVILARIIRMLDGLSNYHLSRENLSRKRKRSHRGIPDPSQKKQRRDPPQSQATNEASTTEIVPGEHAVLPATGDSEVTAAMDSVARPPILQHITLGINEVTKLLEKATQSYRYNGTMAPGSQSARTEPPGRSRVVLVCRGDVDPPALIQHFPYLVAACNPQTASMPGKGTWLIALPKGAEYALAEAAGLRRVSALAVEDTAPDFSELLALIDQISLPRASWLALPASGRSRPLISTHIKQLLTTAPKNMKAAKEARTKGRAAAKERKKSQALAKKKMSNTTDPLPKGARILCQAS</sequence>
<dbReference type="InterPro" id="IPR029064">
    <property type="entry name" value="Ribosomal_eL30-like_sf"/>
</dbReference>
<dbReference type="Gene3D" id="3.30.1330.30">
    <property type="match status" value="1"/>
</dbReference>
<keyword evidence="3" id="KW-1185">Reference proteome</keyword>
<feature type="compositionally biased region" description="Basic residues" evidence="1">
    <location>
        <begin position="306"/>
        <end position="325"/>
    </location>
</feature>
<dbReference type="GO" id="GO:0000172">
    <property type="term" value="C:ribonuclease MRP complex"/>
    <property type="evidence" value="ECO:0007669"/>
    <property type="project" value="TreeGrafter"/>
</dbReference>
<dbReference type="OrthoDB" id="20109at2759"/>
<feature type="compositionally biased region" description="Polar residues" evidence="1">
    <location>
        <begin position="96"/>
        <end position="108"/>
    </location>
</feature>
<dbReference type="InterPro" id="IPR013241">
    <property type="entry name" value="RNase_P_Pop3"/>
</dbReference>
<evidence type="ECO:0000313" key="3">
    <source>
        <dbReference type="Proteomes" id="UP000218811"/>
    </source>
</evidence>
<dbReference type="STRING" id="742152.A0A2H3JD55"/>
<feature type="region of interest" description="Disordered" evidence="1">
    <location>
        <begin position="304"/>
        <end position="343"/>
    </location>
</feature>
<dbReference type="OMA" id="NPFRVQW"/>
<dbReference type="AlphaFoldDB" id="A0A2H3JD55"/>
<dbReference type="GO" id="GO:0005655">
    <property type="term" value="C:nucleolar ribonuclease P complex"/>
    <property type="evidence" value="ECO:0007669"/>
    <property type="project" value="TreeGrafter"/>
</dbReference>
<dbReference type="Proteomes" id="UP000218811">
    <property type="component" value="Unassembled WGS sequence"/>
</dbReference>
<feature type="region of interest" description="Disordered" evidence="1">
    <location>
        <begin position="70"/>
        <end position="116"/>
    </location>
</feature>
<dbReference type="GO" id="GO:0008033">
    <property type="term" value="P:tRNA processing"/>
    <property type="evidence" value="ECO:0007669"/>
    <property type="project" value="InterPro"/>
</dbReference>
<name>A0A2H3JD55_WOLCO</name>
<evidence type="ECO:0000313" key="2">
    <source>
        <dbReference type="EMBL" id="PCH33887.1"/>
    </source>
</evidence>
<dbReference type="GO" id="GO:0005829">
    <property type="term" value="C:cytosol"/>
    <property type="evidence" value="ECO:0007669"/>
    <property type="project" value="TreeGrafter"/>
</dbReference>
<dbReference type="GO" id="GO:0000171">
    <property type="term" value="F:ribonuclease MRP activity"/>
    <property type="evidence" value="ECO:0007669"/>
    <property type="project" value="TreeGrafter"/>
</dbReference>
<dbReference type="PANTHER" id="PTHR28272:SF1">
    <property type="entry name" value="RIBONUCLEASES P_MRP PROTEIN SUBUNIT POP3"/>
    <property type="match status" value="1"/>
</dbReference>
<dbReference type="PANTHER" id="PTHR28272">
    <property type="entry name" value="RIBONUCLEASES P/MRP PROTEIN SUBUNIT POP3"/>
    <property type="match status" value="1"/>
</dbReference>
<accession>A0A2H3JD55</accession>
<dbReference type="Pfam" id="PF08228">
    <property type="entry name" value="RNase_P_pop3"/>
    <property type="match status" value="1"/>
</dbReference>
<proteinExistence type="predicted"/>
<organism evidence="2 3">
    <name type="scientific">Wolfiporia cocos (strain MD-104)</name>
    <name type="common">Brown rot fungus</name>
    <dbReference type="NCBI Taxonomy" id="742152"/>
    <lineage>
        <taxon>Eukaryota</taxon>
        <taxon>Fungi</taxon>
        <taxon>Dikarya</taxon>
        <taxon>Basidiomycota</taxon>
        <taxon>Agaricomycotina</taxon>
        <taxon>Agaricomycetes</taxon>
        <taxon>Polyporales</taxon>
        <taxon>Phaeolaceae</taxon>
        <taxon>Wolfiporia</taxon>
    </lineage>
</organism>
<dbReference type="GO" id="GO:0004526">
    <property type="term" value="F:ribonuclease P activity"/>
    <property type="evidence" value="ECO:0007669"/>
    <property type="project" value="TreeGrafter"/>
</dbReference>